<keyword evidence="8 14" id="KW-0675">Receptor</keyword>
<keyword evidence="5" id="KW-0732">Signal</keyword>
<dbReference type="PANTHER" id="PTHR30069">
    <property type="entry name" value="TONB-DEPENDENT OUTER MEMBRANE RECEPTOR"/>
    <property type="match status" value="1"/>
</dbReference>
<evidence type="ECO:0000256" key="5">
    <source>
        <dbReference type="ARBA" id="ARBA00022729"/>
    </source>
</evidence>
<evidence type="ECO:0000256" key="10">
    <source>
        <dbReference type="PROSITE-ProRule" id="PRU01360"/>
    </source>
</evidence>
<dbReference type="Pfam" id="PF07715">
    <property type="entry name" value="Plug"/>
    <property type="match status" value="1"/>
</dbReference>
<keyword evidence="2 10" id="KW-0813">Transport</keyword>
<evidence type="ECO:0000256" key="8">
    <source>
        <dbReference type="ARBA" id="ARBA00023170"/>
    </source>
</evidence>
<gene>
    <name evidence="14" type="ORF">C7T94_10190</name>
</gene>
<dbReference type="OrthoDB" id="9762903at2"/>
<dbReference type="AlphaFoldDB" id="A0A2T3HKK3"/>
<dbReference type="Gene3D" id="2.170.130.10">
    <property type="entry name" value="TonB-dependent receptor, plug domain"/>
    <property type="match status" value="1"/>
</dbReference>
<dbReference type="InterPro" id="IPR036942">
    <property type="entry name" value="Beta-barrel_TonB_sf"/>
</dbReference>
<evidence type="ECO:0000256" key="2">
    <source>
        <dbReference type="ARBA" id="ARBA00022448"/>
    </source>
</evidence>
<dbReference type="Gene3D" id="2.40.170.20">
    <property type="entry name" value="TonB-dependent receptor, beta-barrel domain"/>
    <property type="match status" value="1"/>
</dbReference>
<dbReference type="Pfam" id="PF00593">
    <property type="entry name" value="TonB_dep_Rec_b-barrel"/>
    <property type="match status" value="1"/>
</dbReference>
<keyword evidence="6 11" id="KW-0798">TonB box</keyword>
<dbReference type="GO" id="GO:0015344">
    <property type="term" value="F:siderophore uptake transmembrane transporter activity"/>
    <property type="evidence" value="ECO:0007669"/>
    <property type="project" value="TreeGrafter"/>
</dbReference>
<accession>A0A2T3HKK3</accession>
<keyword evidence="15" id="KW-1185">Reference proteome</keyword>
<organism evidence="14 15">
    <name type="scientific">Pedobacter yulinensis</name>
    <dbReference type="NCBI Taxonomy" id="2126353"/>
    <lineage>
        <taxon>Bacteria</taxon>
        <taxon>Pseudomonadati</taxon>
        <taxon>Bacteroidota</taxon>
        <taxon>Sphingobacteriia</taxon>
        <taxon>Sphingobacteriales</taxon>
        <taxon>Sphingobacteriaceae</taxon>
        <taxon>Pedobacter</taxon>
    </lineage>
</organism>
<evidence type="ECO:0000313" key="14">
    <source>
        <dbReference type="EMBL" id="PST82988.1"/>
    </source>
</evidence>
<dbReference type="InterPro" id="IPR012910">
    <property type="entry name" value="Plug_dom"/>
</dbReference>
<evidence type="ECO:0000256" key="9">
    <source>
        <dbReference type="ARBA" id="ARBA00023237"/>
    </source>
</evidence>
<evidence type="ECO:0000256" key="7">
    <source>
        <dbReference type="ARBA" id="ARBA00023136"/>
    </source>
</evidence>
<evidence type="ECO:0000256" key="1">
    <source>
        <dbReference type="ARBA" id="ARBA00004571"/>
    </source>
</evidence>
<dbReference type="InterPro" id="IPR037066">
    <property type="entry name" value="Plug_dom_sf"/>
</dbReference>
<name>A0A2T3HKK3_9SPHI</name>
<evidence type="ECO:0000256" key="4">
    <source>
        <dbReference type="ARBA" id="ARBA00022692"/>
    </source>
</evidence>
<sequence length="688" mass="78391">MFNRHRQMTIRKLSWYLFIYFFVPTCQLGVPALAQSDSLNQARQLQEIQVRERLLPELKRSSVPVQVLSGQQLQRLHSLSVADAVRFFSGVQLKDYGGIGGLKTINVRSLGSSQVNVFYDGIQLGNMQNGQVDLGRFSLDNMEAISLFNGQKPGVLLPAKAYASAASVYMESRVPVFDNGAGANYRAGVRAGSYGLFNPFFATEQKIGRQLAARISTELTNAGGHYTFRRRIGSTDTAAVRQNTDIWSFRAEAGLYGKIEEKQDWQVKAYHYRSERGLPRAIVTNRFEARQRQWDENTFIQAKFREKISDKMSLALAGKYSHDRLKYVDPEITTDAGFLNNEFTSQEIYASATASYLICSFFEMGLSADYLHNRMQANLYRFPFPTRQTLLGAAVGRIKMPRLIGEINLLATAVDEHVRYYQQATDFRKLTPSVSFNWQPLAVLPVHIRAFYKEIFRMPTFNDLYYTFSGNSFLRPEYAHQFDLGMTTANNFKNGLVRTLDAQADVYFNKITDKIVAVPGQNLFRWSMTNLDQVEIRGAEANVRLSGQVGNRLGYALLFAYTYQEAIETTAGAEPRQQIPYIPRHSGSFTVSADYGPAGLSYSFVYTGERYAQKANIRSNYLQPWYTHDLSLHFQPAPKARQLSLTLEVNNLLNQQYDVIKNFPMPGRNYRIGLSWQFQKQERKTHEI</sequence>
<keyword evidence="3 10" id="KW-1134">Transmembrane beta strand</keyword>
<comment type="subcellular location">
    <subcellularLocation>
        <location evidence="1 10">Cell outer membrane</location>
        <topology evidence="1 10">Multi-pass membrane protein</topology>
    </subcellularLocation>
</comment>
<dbReference type="EMBL" id="PYLS01000005">
    <property type="protein sequence ID" value="PST82988.1"/>
    <property type="molecule type" value="Genomic_DNA"/>
</dbReference>
<evidence type="ECO:0000259" key="13">
    <source>
        <dbReference type="Pfam" id="PF07715"/>
    </source>
</evidence>
<dbReference type="GO" id="GO:0009279">
    <property type="term" value="C:cell outer membrane"/>
    <property type="evidence" value="ECO:0007669"/>
    <property type="project" value="UniProtKB-SubCell"/>
</dbReference>
<comment type="caution">
    <text evidence="14">The sequence shown here is derived from an EMBL/GenBank/DDBJ whole genome shotgun (WGS) entry which is preliminary data.</text>
</comment>
<evidence type="ECO:0000259" key="12">
    <source>
        <dbReference type="Pfam" id="PF00593"/>
    </source>
</evidence>
<keyword evidence="7 10" id="KW-0472">Membrane</keyword>
<feature type="domain" description="TonB-dependent receptor-like beta-barrel" evidence="12">
    <location>
        <begin position="221"/>
        <end position="652"/>
    </location>
</feature>
<dbReference type="InterPro" id="IPR039426">
    <property type="entry name" value="TonB-dep_rcpt-like"/>
</dbReference>
<keyword evidence="4 10" id="KW-0812">Transmembrane</keyword>
<dbReference type="InterPro" id="IPR000531">
    <property type="entry name" value="Beta-barrel_TonB"/>
</dbReference>
<dbReference type="PROSITE" id="PS52016">
    <property type="entry name" value="TONB_DEPENDENT_REC_3"/>
    <property type="match status" value="1"/>
</dbReference>
<evidence type="ECO:0000256" key="11">
    <source>
        <dbReference type="RuleBase" id="RU003357"/>
    </source>
</evidence>
<feature type="domain" description="TonB-dependent receptor plug" evidence="13">
    <location>
        <begin position="59"/>
        <end position="151"/>
    </location>
</feature>
<dbReference type="GO" id="GO:0044718">
    <property type="term" value="P:siderophore transmembrane transport"/>
    <property type="evidence" value="ECO:0007669"/>
    <property type="project" value="TreeGrafter"/>
</dbReference>
<comment type="similarity">
    <text evidence="10 11">Belongs to the TonB-dependent receptor family.</text>
</comment>
<evidence type="ECO:0000256" key="3">
    <source>
        <dbReference type="ARBA" id="ARBA00022452"/>
    </source>
</evidence>
<evidence type="ECO:0000256" key="6">
    <source>
        <dbReference type="ARBA" id="ARBA00023077"/>
    </source>
</evidence>
<evidence type="ECO:0000313" key="15">
    <source>
        <dbReference type="Proteomes" id="UP000240912"/>
    </source>
</evidence>
<dbReference type="Proteomes" id="UP000240912">
    <property type="component" value="Unassembled WGS sequence"/>
</dbReference>
<reference evidence="14 15" key="1">
    <citation type="submission" date="2018-03" db="EMBL/GenBank/DDBJ databases">
        <authorList>
            <person name="Keele B.F."/>
        </authorList>
    </citation>
    <scope>NUCLEOTIDE SEQUENCE [LARGE SCALE GENOMIC DNA]</scope>
    <source>
        <strain evidence="14 15">YL28-9</strain>
    </source>
</reference>
<keyword evidence="9 10" id="KW-0998">Cell outer membrane</keyword>
<proteinExistence type="inferred from homology"/>
<protein>
    <submittedName>
        <fullName evidence="14">TonB-dependent receptor</fullName>
    </submittedName>
</protein>
<dbReference type="PANTHER" id="PTHR30069:SF29">
    <property type="entry name" value="HEMOGLOBIN AND HEMOGLOBIN-HAPTOGLOBIN-BINDING PROTEIN 1-RELATED"/>
    <property type="match status" value="1"/>
</dbReference>
<dbReference type="SUPFAM" id="SSF56935">
    <property type="entry name" value="Porins"/>
    <property type="match status" value="1"/>
</dbReference>